<dbReference type="InterPro" id="IPR021338">
    <property type="entry name" value="DUF2953"/>
</dbReference>
<evidence type="ECO:0000313" key="3">
    <source>
        <dbReference type="Proteomes" id="UP000367750"/>
    </source>
</evidence>
<dbReference type="OrthoDB" id="1683589at2"/>
<dbReference type="Proteomes" id="UP000367750">
    <property type="component" value="Unassembled WGS sequence"/>
</dbReference>
<reference evidence="2 3" key="1">
    <citation type="submission" date="2019-09" db="EMBL/GenBank/DDBJ databases">
        <title>Bacillus ochoae sp. nov., Paenibacillus whitsoniae sp. nov., Paenibacillus spiritus sp. nov. Isolated from the Mars Exploration Rover during spacecraft assembly.</title>
        <authorList>
            <person name="Seuylemezian A."/>
            <person name="Vaishampayan P."/>
        </authorList>
    </citation>
    <scope>NUCLEOTIDE SEQUENCE [LARGE SCALE GENOMIC DNA]</scope>
    <source>
        <strain evidence="2 3">MER_111</strain>
    </source>
</reference>
<comment type="caution">
    <text evidence="2">The sequence shown here is derived from an EMBL/GenBank/DDBJ whole genome shotgun (WGS) entry which is preliminary data.</text>
</comment>
<keyword evidence="1" id="KW-1133">Transmembrane helix</keyword>
<protein>
    <submittedName>
        <fullName evidence="2">DUF2953 domain-containing protein</fullName>
    </submittedName>
</protein>
<dbReference type="Pfam" id="PF11167">
    <property type="entry name" value="DUF2953"/>
    <property type="match status" value="1"/>
</dbReference>
<keyword evidence="1" id="KW-0472">Membrane</keyword>
<keyword evidence="1" id="KW-0812">Transmembrane</keyword>
<proteinExistence type="predicted"/>
<organism evidence="2 3">
    <name type="scientific">Paenibacillus spiritus</name>
    <dbReference type="NCBI Taxonomy" id="2496557"/>
    <lineage>
        <taxon>Bacteria</taxon>
        <taxon>Bacillati</taxon>
        <taxon>Bacillota</taxon>
        <taxon>Bacilli</taxon>
        <taxon>Bacillales</taxon>
        <taxon>Paenibacillaceae</taxon>
        <taxon>Paenibacillus</taxon>
    </lineage>
</organism>
<name>A0A5J5GIA2_9BACL</name>
<feature type="transmembrane region" description="Helical" evidence="1">
    <location>
        <begin position="54"/>
        <end position="78"/>
    </location>
</feature>
<gene>
    <name evidence="2" type="ORF">F4V43_02670</name>
</gene>
<dbReference type="EMBL" id="VYKK01000004">
    <property type="protein sequence ID" value="KAA9007408.1"/>
    <property type="molecule type" value="Genomic_DNA"/>
</dbReference>
<dbReference type="AlphaFoldDB" id="A0A5J5GIA2"/>
<evidence type="ECO:0000256" key="1">
    <source>
        <dbReference type="SAM" id="Phobius"/>
    </source>
</evidence>
<sequence length="292" mass="32953">MAAAVLCFGLSSYLFMRQEVRTRNERSEFFPVQFAILPEVAVMTNVREEESMPIGWIVGIAVLAAVAALVALILISFIEFKVHLNRSGRNDRVRIDVKAFYGLVNMQYTVPSIVFDGLRQGLKVRLERSGMDQLIGPAEERKRVDKEAVERMLRTCRQALQGTDGMKEWSVETLSRVRITRLDWATDFSLGDAAETAVAAGALWGCKWIAVGWLSRYVRLQQRPRLFVKPVYSDQLSFVTEMEAAGRIRVAELAAAGWKLLRRVRAAENGWSNWKSMLRGLRSEAGSRRPAA</sequence>
<keyword evidence="3" id="KW-1185">Reference proteome</keyword>
<evidence type="ECO:0000313" key="2">
    <source>
        <dbReference type="EMBL" id="KAA9007408.1"/>
    </source>
</evidence>
<accession>A0A5J5GIA2</accession>